<dbReference type="Proteomes" id="UP001396334">
    <property type="component" value="Unassembled WGS sequence"/>
</dbReference>
<protein>
    <submittedName>
        <fullName evidence="1">Uncharacterized protein</fullName>
    </submittedName>
</protein>
<reference evidence="1 2" key="1">
    <citation type="journal article" date="2024" name="G3 (Bethesda)">
        <title>Genome assembly of Hibiscus sabdariffa L. provides insights into metabolisms of medicinal natural products.</title>
        <authorList>
            <person name="Kim T."/>
        </authorList>
    </citation>
    <scope>NUCLEOTIDE SEQUENCE [LARGE SCALE GENOMIC DNA]</scope>
    <source>
        <strain evidence="1">TK-2024</strain>
        <tissue evidence="1">Old leaves</tissue>
    </source>
</reference>
<evidence type="ECO:0000313" key="1">
    <source>
        <dbReference type="EMBL" id="KAK9020656.1"/>
    </source>
</evidence>
<sequence length="92" mass="10299">MQGVQNDAGSIGYSSDKNNSMVVVVQAEQGHPGDDCIQNCFKKHDADNIGGNHRASKQYSLYMYTTTYVVQVQPPPFLRFQEILALSHDHEK</sequence>
<name>A0ABR2S5Z4_9ROSI</name>
<accession>A0ABR2S5Z4</accession>
<organism evidence="1 2">
    <name type="scientific">Hibiscus sabdariffa</name>
    <name type="common">roselle</name>
    <dbReference type="NCBI Taxonomy" id="183260"/>
    <lineage>
        <taxon>Eukaryota</taxon>
        <taxon>Viridiplantae</taxon>
        <taxon>Streptophyta</taxon>
        <taxon>Embryophyta</taxon>
        <taxon>Tracheophyta</taxon>
        <taxon>Spermatophyta</taxon>
        <taxon>Magnoliopsida</taxon>
        <taxon>eudicotyledons</taxon>
        <taxon>Gunneridae</taxon>
        <taxon>Pentapetalae</taxon>
        <taxon>rosids</taxon>
        <taxon>malvids</taxon>
        <taxon>Malvales</taxon>
        <taxon>Malvaceae</taxon>
        <taxon>Malvoideae</taxon>
        <taxon>Hibiscus</taxon>
    </lineage>
</organism>
<dbReference type="EMBL" id="JBBPBN010000016">
    <property type="protein sequence ID" value="KAK9020656.1"/>
    <property type="molecule type" value="Genomic_DNA"/>
</dbReference>
<keyword evidence="2" id="KW-1185">Reference proteome</keyword>
<gene>
    <name evidence="1" type="ORF">V6N11_010673</name>
</gene>
<proteinExistence type="predicted"/>
<evidence type="ECO:0000313" key="2">
    <source>
        <dbReference type="Proteomes" id="UP001396334"/>
    </source>
</evidence>
<comment type="caution">
    <text evidence="1">The sequence shown here is derived from an EMBL/GenBank/DDBJ whole genome shotgun (WGS) entry which is preliminary data.</text>
</comment>